<keyword evidence="4 12" id="KW-0328">Glycosyltransferase</keyword>
<evidence type="ECO:0000259" key="14">
    <source>
        <dbReference type="Pfam" id="PF00852"/>
    </source>
</evidence>
<keyword evidence="17" id="KW-1185">Reference proteome</keyword>
<dbReference type="InterPro" id="IPR055270">
    <property type="entry name" value="Glyco_tran_10_C"/>
</dbReference>
<dbReference type="InterPro" id="IPR031481">
    <property type="entry name" value="Glyco_tran_10_N"/>
</dbReference>
<keyword evidence="9 12" id="KW-0333">Golgi apparatus</keyword>
<comment type="similarity">
    <text evidence="3 12">Belongs to the glycosyltransferase 10 family.</text>
</comment>
<comment type="caution">
    <text evidence="16">The sequence shown here is derived from an EMBL/GenBank/DDBJ whole genome shotgun (WGS) entry which is preliminary data.</text>
</comment>
<comment type="pathway">
    <text evidence="2">Protein modification; protein glycosylation.</text>
</comment>
<evidence type="ECO:0000256" key="4">
    <source>
        <dbReference type="ARBA" id="ARBA00022676"/>
    </source>
</evidence>
<feature type="signal peptide" evidence="13">
    <location>
        <begin position="1"/>
        <end position="18"/>
    </location>
</feature>
<evidence type="ECO:0000256" key="2">
    <source>
        <dbReference type="ARBA" id="ARBA00004922"/>
    </source>
</evidence>
<dbReference type="Gene3D" id="3.40.50.11660">
    <property type="entry name" value="Glycosyl transferase family 10, C-terminal domain"/>
    <property type="match status" value="1"/>
</dbReference>
<name>A0A210Q0V6_MIZYE</name>
<keyword evidence="11" id="KW-0325">Glycoprotein</keyword>
<dbReference type="Pfam" id="PF00852">
    <property type="entry name" value="Glyco_transf_10"/>
    <property type="match status" value="1"/>
</dbReference>
<protein>
    <recommendedName>
        <fullName evidence="12">Fucosyltransferase</fullName>
        <ecNumber evidence="12">2.4.1.-</ecNumber>
    </recommendedName>
</protein>
<evidence type="ECO:0000256" key="5">
    <source>
        <dbReference type="ARBA" id="ARBA00022679"/>
    </source>
</evidence>
<feature type="domain" description="Fucosyltransferase N-terminal" evidence="15">
    <location>
        <begin position="39"/>
        <end position="131"/>
    </location>
</feature>
<evidence type="ECO:0000256" key="6">
    <source>
        <dbReference type="ARBA" id="ARBA00022692"/>
    </source>
</evidence>
<dbReference type="AlphaFoldDB" id="A0A210Q0V6"/>
<dbReference type="FunFam" id="3.40.50.11660:FF:000004">
    <property type="entry name" value="Glycoprotein 3-alpha-L-fucosyltransferase A"/>
    <property type="match status" value="1"/>
</dbReference>
<dbReference type="InterPro" id="IPR001503">
    <property type="entry name" value="Glyco_trans_10"/>
</dbReference>
<dbReference type="Pfam" id="PF17039">
    <property type="entry name" value="Glyco_tran_10_N"/>
    <property type="match status" value="1"/>
</dbReference>
<evidence type="ECO:0000256" key="11">
    <source>
        <dbReference type="ARBA" id="ARBA00023180"/>
    </source>
</evidence>
<dbReference type="Proteomes" id="UP000242188">
    <property type="component" value="Unassembled WGS sequence"/>
</dbReference>
<feature type="chain" id="PRO_5012261917" description="Fucosyltransferase" evidence="13">
    <location>
        <begin position="19"/>
        <end position="348"/>
    </location>
</feature>
<dbReference type="EC" id="2.4.1.-" evidence="12"/>
<dbReference type="PANTHER" id="PTHR48438:SF1">
    <property type="entry name" value="ALPHA-(1,3)-FUCOSYLTRANSFERASE C-RELATED"/>
    <property type="match status" value="1"/>
</dbReference>
<keyword evidence="6 12" id="KW-0812">Transmembrane</keyword>
<keyword evidence="13" id="KW-0732">Signal</keyword>
<feature type="domain" description="Fucosyltransferase C-terminal" evidence="14">
    <location>
        <begin position="153"/>
        <end position="331"/>
    </location>
</feature>
<evidence type="ECO:0000256" key="13">
    <source>
        <dbReference type="SAM" id="SignalP"/>
    </source>
</evidence>
<dbReference type="EMBL" id="NEDP02005293">
    <property type="protein sequence ID" value="OWF42380.1"/>
    <property type="molecule type" value="Genomic_DNA"/>
</dbReference>
<dbReference type="GO" id="GO:0032580">
    <property type="term" value="C:Golgi cisterna membrane"/>
    <property type="evidence" value="ECO:0007669"/>
    <property type="project" value="UniProtKB-SubCell"/>
</dbReference>
<keyword evidence="5 12" id="KW-0808">Transferase</keyword>
<dbReference type="UniPathway" id="UPA00378"/>
<evidence type="ECO:0000256" key="3">
    <source>
        <dbReference type="ARBA" id="ARBA00008919"/>
    </source>
</evidence>
<evidence type="ECO:0000313" key="16">
    <source>
        <dbReference type="EMBL" id="OWF42380.1"/>
    </source>
</evidence>
<evidence type="ECO:0000256" key="9">
    <source>
        <dbReference type="ARBA" id="ARBA00023034"/>
    </source>
</evidence>
<dbReference type="GO" id="GO:0008417">
    <property type="term" value="F:fucosyltransferase activity"/>
    <property type="evidence" value="ECO:0007669"/>
    <property type="project" value="InterPro"/>
</dbReference>
<sequence length="348" mass="40882">MTVLTLYSWSFLLPSSYSASTHPYPQAKRTPTEPIRVHYFNKPKGVSASRFEHCAHKCYLTYGKSYDTSHAVIFHGPSLAAFMKSPPRKYPGQIWILHGKESPVNYAGSLKSWRRVFNWTMTYRRDSDIIALNGKFIPKSANVRHINKTRLFRSKVKNIAWFASNCHTHSRRERYIEELRSLTNVTTYGNCGKEKCSRIKDNKCMDTLSNNFKFYLSFENSLCYDYITEKSFKIYRHNSYVIPVTRGLQKDQYAMYLPPKSYINTDDFPSVQSLVNNLNTIAGNQTYFDRYFEWDGDYTSVLYTPQDFCQLCERLHNEDKYRRLYDDISAWLERSPYGNACSNTTYYN</sequence>
<evidence type="ECO:0000256" key="7">
    <source>
        <dbReference type="ARBA" id="ARBA00022968"/>
    </source>
</evidence>
<dbReference type="OrthoDB" id="6066393at2759"/>
<dbReference type="GO" id="GO:0000139">
    <property type="term" value="C:Golgi membrane"/>
    <property type="evidence" value="ECO:0007669"/>
    <property type="project" value="UniProtKB-SubCell"/>
</dbReference>
<keyword evidence="10" id="KW-0472">Membrane</keyword>
<evidence type="ECO:0000313" key="17">
    <source>
        <dbReference type="Proteomes" id="UP000242188"/>
    </source>
</evidence>
<reference evidence="16 17" key="1">
    <citation type="journal article" date="2017" name="Nat. Ecol. Evol.">
        <title>Scallop genome provides insights into evolution of bilaterian karyotype and development.</title>
        <authorList>
            <person name="Wang S."/>
            <person name="Zhang J."/>
            <person name="Jiao W."/>
            <person name="Li J."/>
            <person name="Xun X."/>
            <person name="Sun Y."/>
            <person name="Guo X."/>
            <person name="Huan P."/>
            <person name="Dong B."/>
            <person name="Zhang L."/>
            <person name="Hu X."/>
            <person name="Sun X."/>
            <person name="Wang J."/>
            <person name="Zhao C."/>
            <person name="Wang Y."/>
            <person name="Wang D."/>
            <person name="Huang X."/>
            <person name="Wang R."/>
            <person name="Lv J."/>
            <person name="Li Y."/>
            <person name="Zhang Z."/>
            <person name="Liu B."/>
            <person name="Lu W."/>
            <person name="Hui Y."/>
            <person name="Liang J."/>
            <person name="Zhou Z."/>
            <person name="Hou R."/>
            <person name="Li X."/>
            <person name="Liu Y."/>
            <person name="Li H."/>
            <person name="Ning X."/>
            <person name="Lin Y."/>
            <person name="Zhao L."/>
            <person name="Xing Q."/>
            <person name="Dou J."/>
            <person name="Li Y."/>
            <person name="Mao J."/>
            <person name="Guo H."/>
            <person name="Dou H."/>
            <person name="Li T."/>
            <person name="Mu C."/>
            <person name="Jiang W."/>
            <person name="Fu Q."/>
            <person name="Fu X."/>
            <person name="Miao Y."/>
            <person name="Liu J."/>
            <person name="Yu Q."/>
            <person name="Li R."/>
            <person name="Liao H."/>
            <person name="Li X."/>
            <person name="Kong Y."/>
            <person name="Jiang Z."/>
            <person name="Chourrout D."/>
            <person name="Li R."/>
            <person name="Bao Z."/>
        </authorList>
    </citation>
    <scope>NUCLEOTIDE SEQUENCE [LARGE SCALE GENOMIC DNA]</scope>
    <source>
        <strain evidence="16 17">PY_sf001</strain>
    </source>
</reference>
<comment type="subcellular location">
    <subcellularLocation>
        <location evidence="1">Golgi apparatus membrane</location>
        <topology evidence="1">Single-pass type II membrane protein</topology>
    </subcellularLocation>
    <subcellularLocation>
        <location evidence="12">Golgi apparatus</location>
        <location evidence="12">Golgi stack membrane</location>
        <topology evidence="12">Single-pass type II membrane protein</topology>
    </subcellularLocation>
</comment>
<dbReference type="SUPFAM" id="SSF53756">
    <property type="entry name" value="UDP-Glycosyltransferase/glycogen phosphorylase"/>
    <property type="match status" value="1"/>
</dbReference>
<proteinExistence type="inferred from homology"/>
<keyword evidence="7" id="KW-0735">Signal-anchor</keyword>
<keyword evidence="8" id="KW-1133">Transmembrane helix</keyword>
<dbReference type="InterPro" id="IPR038577">
    <property type="entry name" value="GT10-like_C_sf"/>
</dbReference>
<evidence type="ECO:0000256" key="10">
    <source>
        <dbReference type="ARBA" id="ARBA00023136"/>
    </source>
</evidence>
<gene>
    <name evidence="16" type="ORF">KP79_PYT24555</name>
</gene>
<organism evidence="16 17">
    <name type="scientific">Mizuhopecten yessoensis</name>
    <name type="common">Japanese scallop</name>
    <name type="synonym">Patinopecten yessoensis</name>
    <dbReference type="NCBI Taxonomy" id="6573"/>
    <lineage>
        <taxon>Eukaryota</taxon>
        <taxon>Metazoa</taxon>
        <taxon>Spiralia</taxon>
        <taxon>Lophotrochozoa</taxon>
        <taxon>Mollusca</taxon>
        <taxon>Bivalvia</taxon>
        <taxon>Autobranchia</taxon>
        <taxon>Pteriomorphia</taxon>
        <taxon>Pectinida</taxon>
        <taxon>Pectinoidea</taxon>
        <taxon>Pectinidae</taxon>
        <taxon>Mizuhopecten</taxon>
    </lineage>
</organism>
<evidence type="ECO:0000256" key="1">
    <source>
        <dbReference type="ARBA" id="ARBA00004323"/>
    </source>
</evidence>
<evidence type="ECO:0000256" key="12">
    <source>
        <dbReference type="RuleBase" id="RU003832"/>
    </source>
</evidence>
<dbReference type="PANTHER" id="PTHR48438">
    <property type="entry name" value="ALPHA-(1,3)-FUCOSYLTRANSFERASE C-RELATED"/>
    <property type="match status" value="1"/>
</dbReference>
<accession>A0A210Q0V6</accession>
<evidence type="ECO:0000256" key="8">
    <source>
        <dbReference type="ARBA" id="ARBA00022989"/>
    </source>
</evidence>
<evidence type="ECO:0000259" key="15">
    <source>
        <dbReference type="Pfam" id="PF17039"/>
    </source>
</evidence>